<protein>
    <recommendedName>
        <fullName evidence="2">DUF1468 domain-containing protein</fullName>
    </recommendedName>
</protein>
<feature type="transmembrane region" description="Helical" evidence="1">
    <location>
        <begin position="43"/>
        <end position="61"/>
    </location>
</feature>
<keyword evidence="1" id="KW-1133">Transmembrane helix</keyword>
<feature type="domain" description="DUF1468" evidence="2">
    <location>
        <begin position="12"/>
        <end position="146"/>
    </location>
</feature>
<dbReference type="Proteomes" id="UP000627205">
    <property type="component" value="Unassembled WGS sequence"/>
</dbReference>
<dbReference type="Pfam" id="PF07331">
    <property type="entry name" value="TctB"/>
    <property type="match status" value="1"/>
</dbReference>
<evidence type="ECO:0000313" key="4">
    <source>
        <dbReference type="Proteomes" id="UP000627205"/>
    </source>
</evidence>
<reference evidence="3" key="2">
    <citation type="submission" date="2020-09" db="EMBL/GenBank/DDBJ databases">
        <authorList>
            <person name="Sun Q."/>
            <person name="Sedlacek I."/>
        </authorList>
    </citation>
    <scope>NUCLEOTIDE SEQUENCE</scope>
    <source>
        <strain evidence="3">CCM 7664</strain>
    </source>
</reference>
<evidence type="ECO:0000259" key="2">
    <source>
        <dbReference type="Pfam" id="PF07331"/>
    </source>
</evidence>
<feature type="transmembrane region" description="Helical" evidence="1">
    <location>
        <begin position="81"/>
        <end position="111"/>
    </location>
</feature>
<keyword evidence="1" id="KW-0812">Transmembrane</keyword>
<organism evidence="3 4">
    <name type="scientific">Oxalicibacterium solurbis</name>
    <dbReference type="NCBI Taxonomy" id="69280"/>
    <lineage>
        <taxon>Bacteria</taxon>
        <taxon>Pseudomonadati</taxon>
        <taxon>Pseudomonadota</taxon>
        <taxon>Betaproteobacteria</taxon>
        <taxon>Burkholderiales</taxon>
        <taxon>Oxalobacteraceae</taxon>
        <taxon>Oxalicibacterium</taxon>
    </lineage>
</organism>
<comment type="caution">
    <text evidence="3">The sequence shown here is derived from an EMBL/GenBank/DDBJ whole genome shotgun (WGS) entry which is preliminary data.</text>
</comment>
<dbReference type="RefSeq" id="WP_188422647.1">
    <property type="nucleotide sequence ID" value="NZ_BMDP01000004.1"/>
</dbReference>
<gene>
    <name evidence="3" type="ORF">GCM10011430_27040</name>
</gene>
<feature type="transmembrane region" description="Helical" evidence="1">
    <location>
        <begin position="123"/>
        <end position="148"/>
    </location>
</feature>
<keyword evidence="1" id="KW-0472">Membrane</keyword>
<evidence type="ECO:0000313" key="3">
    <source>
        <dbReference type="EMBL" id="GGI55530.1"/>
    </source>
</evidence>
<dbReference type="AlphaFoldDB" id="A0A8J3B5N2"/>
<feature type="transmembrane region" description="Helical" evidence="1">
    <location>
        <begin position="12"/>
        <end position="31"/>
    </location>
</feature>
<reference evidence="3" key="1">
    <citation type="journal article" date="2014" name="Int. J. Syst. Evol. Microbiol.">
        <title>Complete genome sequence of Corynebacterium casei LMG S-19264T (=DSM 44701T), isolated from a smear-ripened cheese.</title>
        <authorList>
            <consortium name="US DOE Joint Genome Institute (JGI-PGF)"/>
            <person name="Walter F."/>
            <person name="Albersmeier A."/>
            <person name="Kalinowski J."/>
            <person name="Ruckert C."/>
        </authorList>
    </citation>
    <scope>NUCLEOTIDE SEQUENCE</scope>
    <source>
        <strain evidence="3">CCM 7664</strain>
    </source>
</reference>
<sequence>MPSFIRHPKDFWTGVIFMIVGLAAVIIGRDYPMGTAGRMGPAYFPTVLGGLLALIGLAAIVRSFFREAEDEIGKFAIKETILILTGVILFAFLIRGAGMVVSVIAIVLVSALASTKFQWKGGIALAVGLSIFAILVFVKLLGLPIPIFGPWFGE</sequence>
<name>A0A8J3B5N2_9BURK</name>
<proteinExistence type="predicted"/>
<dbReference type="EMBL" id="BMDP01000004">
    <property type="protein sequence ID" value="GGI55530.1"/>
    <property type="molecule type" value="Genomic_DNA"/>
</dbReference>
<dbReference type="InterPro" id="IPR009936">
    <property type="entry name" value="DUF1468"/>
</dbReference>
<accession>A0A8J3B5N2</accession>
<evidence type="ECO:0000256" key="1">
    <source>
        <dbReference type="SAM" id="Phobius"/>
    </source>
</evidence>
<keyword evidence="4" id="KW-1185">Reference proteome</keyword>